<organism evidence="2 3">
    <name type="scientific">Notoacmeibacter ruber</name>
    <dbReference type="NCBI Taxonomy" id="2670375"/>
    <lineage>
        <taxon>Bacteria</taxon>
        <taxon>Pseudomonadati</taxon>
        <taxon>Pseudomonadota</taxon>
        <taxon>Alphaproteobacteria</taxon>
        <taxon>Hyphomicrobiales</taxon>
        <taxon>Notoacmeibacteraceae</taxon>
        <taxon>Notoacmeibacter</taxon>
    </lineage>
</organism>
<keyword evidence="3" id="KW-1185">Reference proteome</keyword>
<dbReference type="EMBL" id="RCWN01000004">
    <property type="protein sequence ID" value="RLQ84845.1"/>
    <property type="molecule type" value="Genomic_DNA"/>
</dbReference>
<feature type="signal peptide" evidence="1">
    <location>
        <begin position="1"/>
        <end position="27"/>
    </location>
</feature>
<gene>
    <name evidence="2" type="ORF">D8780_15650</name>
</gene>
<evidence type="ECO:0000313" key="3">
    <source>
        <dbReference type="Proteomes" id="UP000281094"/>
    </source>
</evidence>
<evidence type="ECO:0000313" key="2">
    <source>
        <dbReference type="EMBL" id="RLQ84845.1"/>
    </source>
</evidence>
<proteinExistence type="predicted"/>
<keyword evidence="1" id="KW-0732">Signal</keyword>
<protein>
    <submittedName>
        <fullName evidence="2">Uncharacterized protein</fullName>
    </submittedName>
</protein>
<evidence type="ECO:0000256" key="1">
    <source>
        <dbReference type="SAM" id="SignalP"/>
    </source>
</evidence>
<reference evidence="2 3" key="1">
    <citation type="submission" date="2018-10" db="EMBL/GenBank/DDBJ databases">
        <title>Notoacmeibacter sp. M2BS9Y-3-1, whole genome shotgun sequence.</title>
        <authorList>
            <person name="Tuo L."/>
        </authorList>
    </citation>
    <scope>NUCLEOTIDE SEQUENCE [LARGE SCALE GENOMIC DNA]</scope>
    <source>
        <strain evidence="2 3">M2BS9Y-3-1</strain>
    </source>
</reference>
<feature type="chain" id="PRO_5018287657" evidence="1">
    <location>
        <begin position="28"/>
        <end position="130"/>
    </location>
</feature>
<name>A0A3L7J3F0_9HYPH</name>
<dbReference type="AlphaFoldDB" id="A0A3L7J3F0"/>
<dbReference type="Proteomes" id="UP000281094">
    <property type="component" value="Unassembled WGS sequence"/>
</dbReference>
<accession>A0A3L7J3F0</accession>
<sequence length="130" mass="13803">MALGCFKNIVASACFCASFAMSSAANADPAYYEGIPAEAVSCIVENLDVYRATENAIVIIRPDICPNTDALAGSLDGRINMLPGSSFYHGSGPSAPSRTLAYTKPQLECLAELKANRQIDLLPKDPCSIR</sequence>
<comment type="caution">
    <text evidence="2">The sequence shown here is derived from an EMBL/GenBank/DDBJ whole genome shotgun (WGS) entry which is preliminary data.</text>
</comment>